<proteinExistence type="predicted"/>
<name>A0A4S2GXM1_9PROT</name>
<keyword evidence="1" id="KW-0732">Signal</keyword>
<dbReference type="RefSeq" id="WP_135997184.1">
    <property type="nucleotide sequence ID" value="NZ_CP071057.1"/>
</dbReference>
<feature type="signal peptide" evidence="1">
    <location>
        <begin position="1"/>
        <end position="20"/>
    </location>
</feature>
<gene>
    <name evidence="2" type="ORF">E5163_14285</name>
</gene>
<accession>A0A4S2GXM1</accession>
<keyword evidence="3" id="KW-1185">Reference proteome</keyword>
<comment type="caution">
    <text evidence="2">The sequence shown here is derived from an EMBL/GenBank/DDBJ whole genome shotgun (WGS) entry which is preliminary data.</text>
</comment>
<dbReference type="Proteomes" id="UP000308054">
    <property type="component" value="Unassembled WGS sequence"/>
</dbReference>
<dbReference type="OrthoDB" id="7191640at2"/>
<protein>
    <recommendedName>
        <fullName evidence="4">DUF3016 domain-containing protein</fullName>
    </recommendedName>
</protein>
<evidence type="ECO:0000313" key="3">
    <source>
        <dbReference type="Proteomes" id="UP000308054"/>
    </source>
</evidence>
<dbReference type="AlphaFoldDB" id="A0A4S2GXM1"/>
<evidence type="ECO:0000256" key="1">
    <source>
        <dbReference type="SAM" id="SignalP"/>
    </source>
</evidence>
<sequence length="165" mass="18560">MRWILSLLSLLLLTATPAAAQAGYTLGEVEAGEDLAGKVQEYGQQDVERLLDELHDAVALELDARGLRAGEDPRRIDLVLLDAEPNRPTFRQLSRNPGLSMQSFSRGGARIEAQIRGEDGQIVDRFEYDWYTRDIEDAFYRGVWTDAERAIDRFAQALADHLQAQ</sequence>
<feature type="chain" id="PRO_5020419020" description="DUF3016 domain-containing protein" evidence="1">
    <location>
        <begin position="21"/>
        <end position="165"/>
    </location>
</feature>
<evidence type="ECO:0000313" key="2">
    <source>
        <dbReference type="EMBL" id="TGY87601.1"/>
    </source>
</evidence>
<dbReference type="EMBL" id="SRXW01000005">
    <property type="protein sequence ID" value="TGY87601.1"/>
    <property type="molecule type" value="Genomic_DNA"/>
</dbReference>
<evidence type="ECO:0008006" key="4">
    <source>
        <dbReference type="Google" id="ProtNLM"/>
    </source>
</evidence>
<organism evidence="2 3">
    <name type="scientific">Marinicauda algicola</name>
    <dbReference type="NCBI Taxonomy" id="2029849"/>
    <lineage>
        <taxon>Bacteria</taxon>
        <taxon>Pseudomonadati</taxon>
        <taxon>Pseudomonadota</taxon>
        <taxon>Alphaproteobacteria</taxon>
        <taxon>Maricaulales</taxon>
        <taxon>Maricaulaceae</taxon>
        <taxon>Marinicauda</taxon>
    </lineage>
</organism>
<reference evidence="2 3" key="1">
    <citation type="journal article" date="2017" name="Int. J. Syst. Evol. Microbiol.">
        <title>Marinicauda algicola sp. nov., isolated from a marine red alga Rhodosorus marinus.</title>
        <authorList>
            <person name="Jeong S.E."/>
            <person name="Jeon S.H."/>
            <person name="Chun B.H."/>
            <person name="Kim D.W."/>
            <person name="Jeon C.O."/>
        </authorList>
    </citation>
    <scope>NUCLEOTIDE SEQUENCE [LARGE SCALE GENOMIC DNA]</scope>
    <source>
        <strain evidence="2 3">JCM 31718</strain>
    </source>
</reference>